<comment type="caution">
    <text evidence="2">The sequence shown here is derived from an EMBL/GenBank/DDBJ whole genome shotgun (WGS) entry which is preliminary data.</text>
</comment>
<proteinExistence type="predicted"/>
<reference evidence="2" key="2">
    <citation type="submission" date="2023-06" db="EMBL/GenBank/DDBJ databases">
        <authorList>
            <person name="Swenson N.G."/>
            <person name="Wegrzyn J.L."/>
            <person name="Mcevoy S.L."/>
        </authorList>
    </citation>
    <scope>NUCLEOTIDE SEQUENCE</scope>
    <source>
        <strain evidence="2">NS2018</strain>
        <tissue evidence="2">Leaf</tissue>
    </source>
</reference>
<gene>
    <name evidence="2" type="ORF">LWI29_021841</name>
</gene>
<evidence type="ECO:0000313" key="2">
    <source>
        <dbReference type="EMBL" id="KAK0579153.1"/>
    </source>
</evidence>
<sequence length="254" mass="27156">MLFQKDGGKGGKYGEDNNKSGATIIGCLKKRDRAYANLKNEAVGVIDAKQGEMFFQKGGGKGGKGGEDNNKCEDKCEASMIGCWEKRDHAKLKVGKLGSQISENMCSSAVKERGGSADSGGSLGSNKGMGGSLGNGGLEYLTLAEISDRRSSKDGNGSDLMSGKVGVPSIDVFVDLKGQVSGVEIGEHISSQFKASSRRGRKVCLAPTRHCMKTRSSIERDKIPWYYEEGIMNGCSDIGKEMGESTVFERRKMP</sequence>
<name>A0AA39RSM0_ACESA</name>
<organism evidence="2 3">
    <name type="scientific">Acer saccharum</name>
    <name type="common">Sugar maple</name>
    <dbReference type="NCBI Taxonomy" id="4024"/>
    <lineage>
        <taxon>Eukaryota</taxon>
        <taxon>Viridiplantae</taxon>
        <taxon>Streptophyta</taxon>
        <taxon>Embryophyta</taxon>
        <taxon>Tracheophyta</taxon>
        <taxon>Spermatophyta</taxon>
        <taxon>Magnoliopsida</taxon>
        <taxon>eudicotyledons</taxon>
        <taxon>Gunneridae</taxon>
        <taxon>Pentapetalae</taxon>
        <taxon>rosids</taxon>
        <taxon>malvids</taxon>
        <taxon>Sapindales</taxon>
        <taxon>Sapindaceae</taxon>
        <taxon>Hippocastanoideae</taxon>
        <taxon>Acereae</taxon>
        <taxon>Acer</taxon>
    </lineage>
</organism>
<feature type="compositionally biased region" description="Gly residues" evidence="1">
    <location>
        <begin position="117"/>
        <end position="130"/>
    </location>
</feature>
<accession>A0AA39RSM0</accession>
<dbReference type="AlphaFoldDB" id="A0AA39RSM0"/>
<keyword evidence="3" id="KW-1185">Reference proteome</keyword>
<evidence type="ECO:0000313" key="3">
    <source>
        <dbReference type="Proteomes" id="UP001168877"/>
    </source>
</evidence>
<dbReference type="EMBL" id="JAUESC010000385">
    <property type="protein sequence ID" value="KAK0579153.1"/>
    <property type="molecule type" value="Genomic_DNA"/>
</dbReference>
<reference evidence="2" key="1">
    <citation type="journal article" date="2022" name="Plant J.">
        <title>Strategies of tolerance reflected in two North American maple genomes.</title>
        <authorList>
            <person name="McEvoy S.L."/>
            <person name="Sezen U.U."/>
            <person name="Trouern-Trend A."/>
            <person name="McMahon S.M."/>
            <person name="Schaberg P.G."/>
            <person name="Yang J."/>
            <person name="Wegrzyn J.L."/>
            <person name="Swenson N.G."/>
        </authorList>
    </citation>
    <scope>NUCLEOTIDE SEQUENCE</scope>
    <source>
        <strain evidence="2">NS2018</strain>
    </source>
</reference>
<feature type="region of interest" description="Disordered" evidence="1">
    <location>
        <begin position="109"/>
        <end position="130"/>
    </location>
</feature>
<evidence type="ECO:0000256" key="1">
    <source>
        <dbReference type="SAM" id="MobiDB-lite"/>
    </source>
</evidence>
<dbReference type="Proteomes" id="UP001168877">
    <property type="component" value="Unassembled WGS sequence"/>
</dbReference>
<protein>
    <submittedName>
        <fullName evidence="2">Uncharacterized protein</fullName>
    </submittedName>
</protein>